<dbReference type="KEGG" id="spap:H3Z74_06615"/>
<feature type="binding site" evidence="9">
    <location>
        <position position="246"/>
    </location>
    <ligand>
        <name>substrate</name>
    </ligand>
</feature>
<feature type="binding site" evidence="9">
    <location>
        <position position="240"/>
    </location>
    <ligand>
        <name>K(+)</name>
        <dbReference type="ChEBI" id="CHEBI:29103"/>
    </ligand>
</feature>
<dbReference type="InterPro" id="IPR011611">
    <property type="entry name" value="PfkB_dom"/>
</dbReference>
<feature type="binding site" evidence="9">
    <location>
        <position position="242"/>
    </location>
    <ligand>
        <name>K(+)</name>
        <dbReference type="ChEBI" id="CHEBI:29103"/>
    </ligand>
</feature>
<dbReference type="CDD" id="cd01174">
    <property type="entry name" value="ribokinase"/>
    <property type="match status" value="1"/>
</dbReference>
<dbReference type="GO" id="GO:0005524">
    <property type="term" value="F:ATP binding"/>
    <property type="evidence" value="ECO:0007669"/>
    <property type="project" value="UniProtKB-UniRule"/>
</dbReference>
<evidence type="ECO:0000256" key="9">
    <source>
        <dbReference type="HAMAP-Rule" id="MF_01987"/>
    </source>
</evidence>
<evidence type="ECO:0000313" key="11">
    <source>
        <dbReference type="EMBL" id="QNQ10852.1"/>
    </source>
</evidence>
<dbReference type="PANTHER" id="PTHR10584:SF166">
    <property type="entry name" value="RIBOKINASE"/>
    <property type="match status" value="1"/>
</dbReference>
<gene>
    <name evidence="9" type="primary">rbsK</name>
    <name evidence="11" type="ORF">H3Z74_06615</name>
</gene>
<dbReference type="InterPro" id="IPR011877">
    <property type="entry name" value="Ribokinase"/>
</dbReference>
<keyword evidence="12" id="KW-1185">Reference proteome</keyword>
<evidence type="ECO:0000256" key="5">
    <source>
        <dbReference type="ARBA" id="ARBA00022840"/>
    </source>
</evidence>
<feature type="domain" description="Carbohydrate kinase PfkB" evidence="10">
    <location>
        <begin position="10"/>
        <end position="287"/>
    </location>
</feature>
<protein>
    <recommendedName>
        <fullName evidence="9">Ribokinase</fullName>
        <shortName evidence="9">RK</shortName>
        <ecNumber evidence="9">2.7.1.15</ecNumber>
    </recommendedName>
</protein>
<dbReference type="UniPathway" id="UPA00916">
    <property type="reaction ID" value="UER00889"/>
</dbReference>
<feature type="binding site" evidence="9">
    <location>
        <position position="141"/>
    </location>
    <ligand>
        <name>substrate</name>
    </ligand>
</feature>
<dbReference type="InterPro" id="IPR029056">
    <property type="entry name" value="Ribokinase-like"/>
</dbReference>
<dbReference type="EMBL" id="CP061038">
    <property type="protein sequence ID" value="QNQ10852.1"/>
    <property type="molecule type" value="Genomic_DNA"/>
</dbReference>
<keyword evidence="4 9" id="KW-0418">Kinase</keyword>
<dbReference type="GO" id="GO:0005829">
    <property type="term" value="C:cytosol"/>
    <property type="evidence" value="ECO:0007669"/>
    <property type="project" value="TreeGrafter"/>
</dbReference>
<feature type="binding site" evidence="9">
    <location>
        <position position="185"/>
    </location>
    <ligand>
        <name>ATP</name>
        <dbReference type="ChEBI" id="CHEBI:30616"/>
    </ligand>
</feature>
<evidence type="ECO:0000256" key="4">
    <source>
        <dbReference type="ARBA" id="ARBA00022777"/>
    </source>
</evidence>
<dbReference type="AlphaFoldDB" id="A0A7H0LME9"/>
<dbReference type="InterPro" id="IPR002139">
    <property type="entry name" value="Ribo/fructo_kinase"/>
</dbReference>
<dbReference type="Gene3D" id="3.40.1190.20">
    <property type="match status" value="1"/>
</dbReference>
<keyword evidence="7 9" id="KW-0630">Potassium</keyword>
<keyword evidence="3 9" id="KW-0547">Nucleotide-binding</keyword>
<dbReference type="HAMAP" id="MF_01987">
    <property type="entry name" value="Ribokinase"/>
    <property type="match status" value="1"/>
</dbReference>
<dbReference type="GO" id="GO:0046872">
    <property type="term" value="F:metal ion binding"/>
    <property type="evidence" value="ECO:0007669"/>
    <property type="project" value="UniProtKB-KW"/>
</dbReference>
<comment type="similarity">
    <text evidence="9">Belongs to the carbohydrate kinase PfkB family. Ribokinase subfamily.</text>
</comment>
<dbReference type="PANTHER" id="PTHR10584">
    <property type="entry name" value="SUGAR KINASE"/>
    <property type="match status" value="1"/>
</dbReference>
<evidence type="ECO:0000256" key="7">
    <source>
        <dbReference type="ARBA" id="ARBA00022958"/>
    </source>
</evidence>
<dbReference type="Proteomes" id="UP000516148">
    <property type="component" value="Chromosome"/>
</dbReference>
<dbReference type="RefSeq" id="WP_187763142.1">
    <property type="nucleotide sequence ID" value="NZ_CP061038.1"/>
</dbReference>
<feature type="binding site" evidence="9">
    <location>
        <begin position="45"/>
        <end position="49"/>
    </location>
    <ligand>
        <name>substrate</name>
    </ligand>
</feature>
<feature type="binding site" evidence="9">
    <location>
        <position position="276"/>
    </location>
    <ligand>
        <name>K(+)</name>
        <dbReference type="ChEBI" id="CHEBI:29103"/>
    </ligand>
</feature>
<feature type="binding site" evidence="9">
    <location>
        <position position="281"/>
    </location>
    <ligand>
        <name>K(+)</name>
        <dbReference type="ChEBI" id="CHEBI:29103"/>
    </ligand>
</feature>
<accession>A0A7H0LME9</accession>
<keyword evidence="8 9" id="KW-0119">Carbohydrate metabolism</keyword>
<dbReference type="GO" id="GO:0019303">
    <property type="term" value="P:D-ribose catabolic process"/>
    <property type="evidence" value="ECO:0007669"/>
    <property type="project" value="UniProtKB-UniRule"/>
</dbReference>
<proteinExistence type="inferred from homology"/>
<feature type="binding site" evidence="9">
    <location>
        <begin position="214"/>
        <end position="219"/>
    </location>
    <ligand>
        <name>ATP</name>
        <dbReference type="ChEBI" id="CHEBI:30616"/>
    </ligand>
</feature>
<comment type="pathway">
    <text evidence="9">Carbohydrate metabolism; D-ribose degradation; D-ribose 5-phosphate from beta-D-ribopyranose: step 2/2.</text>
</comment>
<comment type="function">
    <text evidence="9">Catalyzes the phosphorylation of ribose at O-5 in a reaction requiring ATP and magnesium. The resulting D-ribose-5-phosphate can then be used either for sythesis of nucleotides, histidine, and tryptophan, or as a component of the pentose phosphate pathway.</text>
</comment>
<feature type="binding site" evidence="9">
    <location>
        <position position="285"/>
    </location>
    <ligand>
        <name>K(+)</name>
        <dbReference type="ChEBI" id="CHEBI:29103"/>
    </ligand>
</feature>
<evidence type="ECO:0000256" key="8">
    <source>
        <dbReference type="ARBA" id="ARBA00023277"/>
    </source>
</evidence>
<feature type="binding site" evidence="9">
    <location>
        <begin position="245"/>
        <end position="246"/>
    </location>
    <ligand>
        <name>ATP</name>
        <dbReference type="ChEBI" id="CHEBI:30616"/>
    </ligand>
</feature>
<comment type="subcellular location">
    <subcellularLocation>
        <location evidence="9">Cytoplasm</location>
    </subcellularLocation>
</comment>
<evidence type="ECO:0000256" key="2">
    <source>
        <dbReference type="ARBA" id="ARBA00022723"/>
    </source>
</evidence>
<reference evidence="11 12" key="1">
    <citation type="submission" date="2020-09" db="EMBL/GenBank/DDBJ databases">
        <title>Sphingomonas sp., a new species isolated from pork steak.</title>
        <authorList>
            <person name="Heidler von Heilborn D."/>
        </authorList>
    </citation>
    <scope>NUCLEOTIDE SEQUENCE [LARGE SCALE GENOMIC DNA]</scope>
    <source>
        <strain evidence="12">S8-3T</strain>
    </source>
</reference>
<dbReference type="GO" id="GO:0004747">
    <property type="term" value="F:ribokinase activity"/>
    <property type="evidence" value="ECO:0007669"/>
    <property type="project" value="UniProtKB-UniRule"/>
</dbReference>
<comment type="activity regulation">
    <text evidence="9">Activated by a monovalent cation that binds near, but not in, the active site. The most likely occupant of the site in vivo is potassium. Ion binding induces a conformational change that may alter substrate affinity.</text>
</comment>
<dbReference type="PRINTS" id="PR00990">
    <property type="entry name" value="RIBOKINASE"/>
</dbReference>
<comment type="catalytic activity">
    <reaction evidence="9">
        <text>D-ribose + ATP = D-ribose 5-phosphate + ADP + H(+)</text>
        <dbReference type="Rhea" id="RHEA:13697"/>
        <dbReference type="ChEBI" id="CHEBI:15378"/>
        <dbReference type="ChEBI" id="CHEBI:30616"/>
        <dbReference type="ChEBI" id="CHEBI:47013"/>
        <dbReference type="ChEBI" id="CHEBI:78346"/>
        <dbReference type="ChEBI" id="CHEBI:456216"/>
        <dbReference type="EC" id="2.7.1.15"/>
    </reaction>
</comment>
<evidence type="ECO:0000256" key="3">
    <source>
        <dbReference type="ARBA" id="ARBA00022741"/>
    </source>
</evidence>
<evidence type="ECO:0000256" key="6">
    <source>
        <dbReference type="ARBA" id="ARBA00022842"/>
    </source>
</evidence>
<evidence type="ECO:0000256" key="1">
    <source>
        <dbReference type="ARBA" id="ARBA00022679"/>
    </source>
</evidence>
<comment type="subunit">
    <text evidence="9">Homodimer.</text>
</comment>
<keyword evidence="2 9" id="KW-0479">Metal-binding</keyword>
<sequence>MTIAKPHGAVLVAGSANVDFLVRAPHIPAPGETVLGGDLTVLPGGKGANQAVACARAGGAATAMLVALGDDLFAPLIEQSLQGAGIALHIVRSPRPTGAALICVSDDAENAITVAPGANMALVPDDLPGLAGVDSLVLQLETPLSTVIAFAKTARAEGVRVILNAAPARALPAELLGAVDILIANQEELAMITGRGGTIADQLKSVGVPYVVATLGAHGCCAFADGAYWLQPAFQVTPVDTTAAGDTFCGVLAAALSMGAVLPDALLRASAAGALATTRLGAQSSVPVRAEVDALIASSARDETGLARLALYCGVTADHAVGQPGGALQDHDH</sequence>
<keyword evidence="5 9" id="KW-0067">ATP-binding</keyword>
<dbReference type="SUPFAM" id="SSF53613">
    <property type="entry name" value="Ribokinase-like"/>
    <property type="match status" value="1"/>
</dbReference>
<evidence type="ECO:0000259" key="10">
    <source>
        <dbReference type="Pfam" id="PF00294"/>
    </source>
</evidence>
<keyword evidence="1 9" id="KW-0808">Transferase</keyword>
<feature type="binding site" evidence="9">
    <location>
        <position position="279"/>
    </location>
    <ligand>
        <name>K(+)</name>
        <dbReference type="ChEBI" id="CHEBI:29103"/>
    </ligand>
</feature>
<keyword evidence="6 9" id="KW-0460">Magnesium</keyword>
<comment type="cofactor">
    <cofactor evidence="9">
        <name>Mg(2+)</name>
        <dbReference type="ChEBI" id="CHEBI:18420"/>
    </cofactor>
    <text evidence="9">Requires a divalent cation, most likely magnesium in vivo, as an electrophilic catalyst to aid phosphoryl group transfer. It is the chelate of the metal and the nucleotide that is the actual substrate.</text>
</comment>
<feature type="binding site" evidence="9">
    <location>
        <begin position="17"/>
        <end position="19"/>
    </location>
    <ligand>
        <name>substrate</name>
    </ligand>
</feature>
<keyword evidence="9" id="KW-0963">Cytoplasm</keyword>
<organism evidence="11 12">
    <name type="scientific">Sphingomonas alpina</name>
    <dbReference type="NCBI Taxonomy" id="653931"/>
    <lineage>
        <taxon>Bacteria</taxon>
        <taxon>Pseudomonadati</taxon>
        <taxon>Pseudomonadota</taxon>
        <taxon>Alphaproteobacteria</taxon>
        <taxon>Sphingomonadales</taxon>
        <taxon>Sphingomonadaceae</taxon>
        <taxon>Sphingomonas</taxon>
    </lineage>
</organism>
<comment type="caution">
    <text evidence="9">Lacks conserved residue(s) required for the propagation of feature annotation.</text>
</comment>
<evidence type="ECO:0000313" key="12">
    <source>
        <dbReference type="Proteomes" id="UP000516148"/>
    </source>
</evidence>
<feature type="active site" description="Proton acceptor" evidence="9">
    <location>
        <position position="246"/>
    </location>
</feature>
<dbReference type="EC" id="2.7.1.15" evidence="9"/>
<name>A0A7H0LME9_9SPHN</name>
<dbReference type="Pfam" id="PF00294">
    <property type="entry name" value="PfkB"/>
    <property type="match status" value="1"/>
</dbReference>